<evidence type="ECO:0000313" key="2">
    <source>
        <dbReference type="Proteomes" id="UP000006772"/>
    </source>
</evidence>
<comment type="caution">
    <text evidence="1">The sequence shown here is derived from an EMBL/GenBank/DDBJ whole genome shotgun (WGS) entry which is preliminary data.</text>
</comment>
<gene>
    <name evidence="1" type="ORF">HFRIS_014594</name>
</gene>
<dbReference type="EMBL" id="AEEC02000020">
    <property type="protein sequence ID" value="EOA03916.1"/>
    <property type="molecule type" value="Genomic_DNA"/>
</dbReference>
<accession>A0AAI9ID39</accession>
<name>A0AAI9ID39_9BURK</name>
<sequence length="47" mass="5513">MRAVVHPRPLSWAASLQLALRQSRRLRQGWRARRRYAERENPGSGQS</sequence>
<dbReference type="AlphaFoldDB" id="A0AAI9ID39"/>
<dbReference type="Proteomes" id="UP000006772">
    <property type="component" value="Unassembled WGS sequence"/>
</dbReference>
<reference evidence="1 2" key="1">
    <citation type="journal article" date="2013" name="Front. Microbiol.">
        <title>The genome of the endophytic bacterium H. frisingense GSF30(T) identifies diverse strategies in the Herbaspirillum genus to interact with plants.</title>
        <authorList>
            <person name="Straub D."/>
            <person name="Rothballer M."/>
            <person name="Hartmann A."/>
            <person name="Ludewig U."/>
        </authorList>
    </citation>
    <scope>NUCLEOTIDE SEQUENCE [LARGE SCALE GENOMIC DNA]</scope>
    <source>
        <strain evidence="1 2">GSF30</strain>
    </source>
</reference>
<proteinExistence type="predicted"/>
<organism evidence="1 2">
    <name type="scientific">Herbaspirillum frisingense GSF30</name>
    <dbReference type="NCBI Taxonomy" id="864073"/>
    <lineage>
        <taxon>Bacteria</taxon>
        <taxon>Pseudomonadati</taxon>
        <taxon>Pseudomonadota</taxon>
        <taxon>Betaproteobacteria</taxon>
        <taxon>Burkholderiales</taxon>
        <taxon>Oxalobacteraceae</taxon>
        <taxon>Herbaspirillum</taxon>
    </lineage>
</organism>
<evidence type="ECO:0000313" key="1">
    <source>
        <dbReference type="EMBL" id="EOA03916.1"/>
    </source>
</evidence>
<protein>
    <submittedName>
        <fullName evidence="1">Uncharacterized protein</fullName>
    </submittedName>
</protein>